<comment type="caution">
    <text evidence="3">The sequence shown here is derived from an EMBL/GenBank/DDBJ whole genome shotgun (WGS) entry which is preliminary data.</text>
</comment>
<feature type="coiled-coil region" evidence="1">
    <location>
        <begin position="369"/>
        <end position="396"/>
    </location>
</feature>
<gene>
    <name evidence="3" type="ORF">CWO92_24840</name>
</gene>
<dbReference type="PROSITE" id="PS51688">
    <property type="entry name" value="ICA"/>
    <property type="match status" value="1"/>
</dbReference>
<organism evidence="3 4">
    <name type="scientific">Heyndrickxia camelliae</name>
    <dbReference type="NCBI Taxonomy" id="1707093"/>
    <lineage>
        <taxon>Bacteria</taxon>
        <taxon>Bacillati</taxon>
        <taxon>Bacillota</taxon>
        <taxon>Bacilli</taxon>
        <taxon>Bacillales</taxon>
        <taxon>Bacillaceae</taxon>
        <taxon>Heyndrickxia</taxon>
    </lineage>
</organism>
<sequence>NQINISTEGILIDGKKVHITGQTTIDNAVIKDAMIQSISASKIVADTLSAISADLGTVYVNGDAQEFLYTNAIDTNPKTSGTHIYIRPTADGEVRATKTKTTDQYVPIRADSFVAAPTDNAYIVTDNELRVMNISKTGIYRGVRAANFYGTGFITTSTNAYVGSDSEVRLVNKGYVDGSTGNPIYRDLRANILWADGLSTNAGTNLYLGSDDEIRMTARSLYNNGSPIYRNVRANGYFGQFMTADPNLYAYIGTDLELRVTSRGLTTGVYRTVRAKDFVTDTSQREKKKDISIYDENTLDVWRNSNIYTYHRLTDEANSKLQLGMMLDEIPEITHSETGDSFALYALTSFVGKGVKDLVAVTDNHTEAINILREQNENLILKIASLEMEIADIKKKLEVS</sequence>
<dbReference type="AlphaFoldDB" id="A0A2N3LCT7"/>
<dbReference type="Proteomes" id="UP000233440">
    <property type="component" value="Unassembled WGS sequence"/>
</dbReference>
<evidence type="ECO:0000259" key="2">
    <source>
        <dbReference type="PROSITE" id="PS51688"/>
    </source>
</evidence>
<evidence type="ECO:0000313" key="3">
    <source>
        <dbReference type="EMBL" id="PKR82373.1"/>
    </source>
</evidence>
<dbReference type="InterPro" id="IPR030392">
    <property type="entry name" value="S74_ICA"/>
</dbReference>
<accession>A0A2N3LCT7</accession>
<keyword evidence="1" id="KW-0175">Coiled coil</keyword>
<protein>
    <recommendedName>
        <fullName evidence="2">Peptidase S74 domain-containing protein</fullName>
    </recommendedName>
</protein>
<dbReference type="EMBL" id="PIQO01000057">
    <property type="protein sequence ID" value="PKR82373.1"/>
    <property type="molecule type" value="Genomic_DNA"/>
</dbReference>
<dbReference type="RefSeq" id="WP_133120620.1">
    <property type="nucleotide sequence ID" value="NZ_PIQO01000057.1"/>
</dbReference>
<feature type="domain" description="Peptidase S74" evidence="2">
    <location>
        <begin position="283"/>
        <end position="390"/>
    </location>
</feature>
<reference evidence="3 4" key="1">
    <citation type="submission" date="2017-11" db="EMBL/GenBank/DDBJ databases">
        <title>Bacillus camelliae sp. nov., isolated from pu'er tea.</title>
        <authorList>
            <person name="Niu L."/>
        </authorList>
    </citation>
    <scope>NUCLEOTIDE SEQUENCE [LARGE SCALE GENOMIC DNA]</scope>
    <source>
        <strain evidence="3 4">7578-1</strain>
    </source>
</reference>
<evidence type="ECO:0000256" key="1">
    <source>
        <dbReference type="SAM" id="Coils"/>
    </source>
</evidence>
<name>A0A2N3LCT7_9BACI</name>
<keyword evidence="4" id="KW-1185">Reference proteome</keyword>
<dbReference type="OrthoDB" id="2240714at2"/>
<feature type="non-terminal residue" evidence="3">
    <location>
        <position position="1"/>
    </location>
</feature>
<proteinExistence type="predicted"/>
<evidence type="ECO:0000313" key="4">
    <source>
        <dbReference type="Proteomes" id="UP000233440"/>
    </source>
</evidence>